<dbReference type="Proteomes" id="UP000593744">
    <property type="component" value="Segment"/>
</dbReference>
<evidence type="ECO:0000256" key="2">
    <source>
        <dbReference type="SAM" id="Phobius"/>
    </source>
</evidence>
<evidence type="ECO:0000313" key="4">
    <source>
        <dbReference type="Proteomes" id="UP000593744"/>
    </source>
</evidence>
<sequence>MKKKINKKNVPAYAFGMDQLPNYLGGANVLGSAISGLSGEGSTGDAIGSTLGSAASLAGTGFSIGGPIGAAAGGVLGAAFGWIGSRRRKKQMEQMRRRKETMNKTQLGMNAAANQTAEYWDDNVLAYTYENGGILPDLAYVDNNEVIRGDDGTIMQVPNNRPGTDNHLIDASNLESVLSDKIKRPGTNKTFAQEGKKLTRMTKPSKGKDIFADNTNMLNKRNANFAYDNLLSEQEEVKAKKGIKPKKKGIPAYEKGYSLRRPNIYTEALDEALHYVPVETQKNAKTRTKDKLSKPIDPVQLLENRKEYWRNNDLYYADQLPDVEVTAKAPATPAYMRHVQQWDPYWSSVLGAASDRDKSRSNIQLNPNKRIIQTYGSAPAFYAPVTGDGIDAITYANDEPISVDTPVVPTKPVSPTPAVNTTKSVPSKSTTRTPSTRSTKAAPNYNFVDAPMLDIEEPVIGFNDAYTQPLEAPKKSIAAKPDLSPISNTAGNKKGPKDKAGNIDYSPDWLSLAPTVYNTLQSLRNPEYEQTVLNPYTGAITNTMARRRMNIEPARLANSRSRAISNYNLANINANTGANLAARTQAAVDEYAANANMYATKQNADNAYLGEYANTLNNLGQQFVQSRTLANDLNAKNRAAARSFGTAAVSQLGQWSQVNRQMKNQAARDNMIYPYLANFLAYGNPTELIQQMNRQYYNR</sequence>
<proteinExistence type="predicted"/>
<feature type="compositionally biased region" description="Low complexity" evidence="1">
    <location>
        <begin position="406"/>
        <end position="440"/>
    </location>
</feature>
<evidence type="ECO:0000313" key="3">
    <source>
        <dbReference type="EMBL" id="QOR58743.1"/>
    </source>
</evidence>
<organism evidence="3 4">
    <name type="scientific">uncultured phage cr10_1</name>
    <dbReference type="NCBI Taxonomy" id="2772066"/>
    <lineage>
        <taxon>Viruses</taxon>
        <taxon>Duplodnaviria</taxon>
        <taxon>Heunggongvirae</taxon>
        <taxon>Uroviricota</taxon>
        <taxon>Caudoviricetes</taxon>
        <taxon>Crassvirales</taxon>
        <taxon>Suoliviridae</taxon>
        <taxon>Boorivirinae</taxon>
        <taxon>Canhaevirus</taxon>
        <taxon>Canhaevirus hiberniae</taxon>
    </lineage>
</organism>
<name>A0A7M1RWE7_9CAUD</name>
<evidence type="ECO:0000256" key="1">
    <source>
        <dbReference type="SAM" id="MobiDB-lite"/>
    </source>
</evidence>
<accession>A0A7M1RWE7</accession>
<keyword evidence="2" id="KW-0472">Membrane</keyword>
<dbReference type="RefSeq" id="YP_010110901.1">
    <property type="nucleotide sequence ID" value="NC_055875.1"/>
</dbReference>
<keyword evidence="2" id="KW-0812">Transmembrane</keyword>
<keyword evidence="2" id="KW-1133">Transmembrane helix</keyword>
<dbReference type="EMBL" id="MT774382">
    <property type="protein sequence ID" value="QOR58743.1"/>
    <property type="molecule type" value="Genomic_DNA"/>
</dbReference>
<dbReference type="KEGG" id="vg:65129223"/>
<feature type="region of interest" description="Disordered" evidence="1">
    <location>
        <begin position="476"/>
        <end position="501"/>
    </location>
</feature>
<feature type="region of interest" description="Disordered" evidence="1">
    <location>
        <begin position="406"/>
        <end position="442"/>
    </location>
</feature>
<dbReference type="GeneID" id="65129223"/>
<protein>
    <submittedName>
        <fullName evidence="3">Uncharacterized protein</fullName>
    </submittedName>
</protein>
<reference evidence="3 4" key="1">
    <citation type="submission" date="2020-07" db="EMBL/GenBank/DDBJ databases">
        <title>Taxonomic proposal: Crassvirales, a new order of highly abundant and diverse bacterial viruses.</title>
        <authorList>
            <person name="Shkoporov A.N."/>
            <person name="Stockdale S.R."/>
            <person name="Guerin E."/>
            <person name="Ross R.P."/>
            <person name="Hill C."/>
        </authorList>
    </citation>
    <scope>NUCLEOTIDE SEQUENCE [LARGE SCALE GENOMIC DNA]</scope>
</reference>
<keyword evidence="4" id="KW-1185">Reference proteome</keyword>
<feature type="transmembrane region" description="Helical" evidence="2">
    <location>
        <begin position="57"/>
        <end position="83"/>
    </location>
</feature>